<dbReference type="OrthoDB" id="4119964at2"/>
<reference evidence="2" key="1">
    <citation type="journal article" date="2020" name="Int. J. Syst. Evol. Microbiol.">
        <title>Alteromonas alba sp. nov., a marine bacterium isolated from the seawater of the West Pacific Ocean.</title>
        <authorList>
            <person name="Sun C."/>
            <person name="Wu Y.-H."/>
            <person name="Xamxidin M."/>
            <person name="Cheng H."/>
            <person name="Xu X.-W."/>
        </authorList>
    </citation>
    <scope>NUCLEOTIDE SEQUENCE [LARGE SCALE GENOMIC DNA]</scope>
    <source>
        <strain evidence="2">190</strain>
    </source>
</reference>
<protein>
    <recommendedName>
        <fullName evidence="3">DUF2971 domain-containing protein</fullName>
    </recommendedName>
</protein>
<dbReference type="AlphaFoldDB" id="A0A2S9VFT0"/>
<proteinExistence type="predicted"/>
<dbReference type="Proteomes" id="UP000238949">
    <property type="component" value="Unassembled WGS sequence"/>
</dbReference>
<evidence type="ECO:0000313" key="2">
    <source>
        <dbReference type="Proteomes" id="UP000238949"/>
    </source>
</evidence>
<dbReference type="EMBL" id="PVNP01000013">
    <property type="protein sequence ID" value="PRO75320.1"/>
    <property type="molecule type" value="Genomic_DNA"/>
</dbReference>
<dbReference type="RefSeq" id="WP_105933125.1">
    <property type="nucleotide sequence ID" value="NZ_PVNP01000013.1"/>
</dbReference>
<keyword evidence="2" id="KW-1185">Reference proteome</keyword>
<dbReference type="InterPro" id="IPR021352">
    <property type="entry name" value="DUF2971"/>
</dbReference>
<sequence length="282" mass="32603">MDERILEFAETHKTAQEAGLSGLYRFLSFSLDDEAIKKHEATLTHGWLYHTTREHLNDPHDLNFKINWPAIDDEPRISGYIEDLKLSIALSGVTKFPEGLTVGDLLTDEQYRNRFESELKAYYAKTRICCFTTSKTNPLFWAHYAQSSTGYCLRFKVGDSDKSIFSNTRKIHYSNEYPTLDFPIISSNAVSTMRPILRKSLDWIYEDEYRSFFSPSWPLLLGNNGHSLSLSNDEITDVYFGLNMGEAHKAKIVELVSKGPFKPEFWNSQLDDGDFQLRFNKY</sequence>
<gene>
    <name evidence="1" type="ORF">C6Y40_02195</name>
</gene>
<evidence type="ECO:0008006" key="3">
    <source>
        <dbReference type="Google" id="ProtNLM"/>
    </source>
</evidence>
<accession>A0A2S9VFT0</accession>
<comment type="caution">
    <text evidence="1">The sequence shown here is derived from an EMBL/GenBank/DDBJ whole genome shotgun (WGS) entry which is preliminary data.</text>
</comment>
<dbReference type="Pfam" id="PF11185">
    <property type="entry name" value="DUF2971"/>
    <property type="match status" value="1"/>
</dbReference>
<organism evidence="1 2">
    <name type="scientific">Alteromonas alba</name>
    <dbReference type="NCBI Taxonomy" id="2079529"/>
    <lineage>
        <taxon>Bacteria</taxon>
        <taxon>Pseudomonadati</taxon>
        <taxon>Pseudomonadota</taxon>
        <taxon>Gammaproteobacteria</taxon>
        <taxon>Alteromonadales</taxon>
        <taxon>Alteromonadaceae</taxon>
        <taxon>Alteromonas/Salinimonas group</taxon>
        <taxon>Alteromonas</taxon>
    </lineage>
</organism>
<name>A0A2S9VFT0_9ALTE</name>
<evidence type="ECO:0000313" key="1">
    <source>
        <dbReference type="EMBL" id="PRO75320.1"/>
    </source>
</evidence>